<dbReference type="RefSeq" id="WP_176068087.1">
    <property type="nucleotide sequence ID" value="NZ_JABWMJ010000003.1"/>
</dbReference>
<evidence type="ECO:0000313" key="3">
    <source>
        <dbReference type="Proteomes" id="UP000529637"/>
    </source>
</evidence>
<organism evidence="2 3">
    <name type="scientific">Piscinibacter koreensis</name>
    <dbReference type="NCBI Taxonomy" id="2742824"/>
    <lineage>
        <taxon>Bacteria</taxon>
        <taxon>Pseudomonadati</taxon>
        <taxon>Pseudomonadota</taxon>
        <taxon>Betaproteobacteria</taxon>
        <taxon>Burkholderiales</taxon>
        <taxon>Sphaerotilaceae</taxon>
        <taxon>Piscinibacter</taxon>
    </lineage>
</organism>
<reference evidence="2 3" key="1">
    <citation type="submission" date="2020-06" db="EMBL/GenBank/DDBJ databases">
        <title>Schlegella sp. ID0723 isolated from air conditioner.</title>
        <authorList>
            <person name="Kim D.Y."/>
            <person name="Kim D.-U."/>
        </authorList>
    </citation>
    <scope>NUCLEOTIDE SEQUENCE [LARGE SCALE GENOMIC DNA]</scope>
    <source>
        <strain evidence="2 3">ID0723</strain>
    </source>
</reference>
<feature type="region of interest" description="Disordered" evidence="1">
    <location>
        <begin position="1"/>
        <end position="23"/>
    </location>
</feature>
<dbReference type="EMBL" id="JABWMJ010000003">
    <property type="protein sequence ID" value="NUZ05801.1"/>
    <property type="molecule type" value="Genomic_DNA"/>
</dbReference>
<dbReference type="Proteomes" id="UP000529637">
    <property type="component" value="Unassembled WGS sequence"/>
</dbReference>
<gene>
    <name evidence="2" type="ORF">HQN59_08495</name>
</gene>
<comment type="caution">
    <text evidence="2">The sequence shown here is derived from an EMBL/GenBank/DDBJ whole genome shotgun (WGS) entry which is preliminary data.</text>
</comment>
<accession>A0A7Y6NME8</accession>
<evidence type="ECO:0000256" key="1">
    <source>
        <dbReference type="SAM" id="MobiDB-lite"/>
    </source>
</evidence>
<name>A0A7Y6NME8_9BURK</name>
<evidence type="ECO:0000313" key="2">
    <source>
        <dbReference type="EMBL" id="NUZ05801.1"/>
    </source>
</evidence>
<keyword evidence="3" id="KW-1185">Reference proteome</keyword>
<sequence>MTDDATDAKRPDGIGREIEERSSQHHHASTLSLIVLGALVAWGASGFAGSRNEDFAVDAAALALHVSTPTRARNGEIYETRVSVAARERIGKLVVGISPALWRDSTVNSLVPAPAEESHEDDLFRFTYGPVEAGQTFEAKFDLQINPTRIGSERGVVAVFDGNRKLADLPLQLRVLP</sequence>
<dbReference type="AlphaFoldDB" id="A0A7Y6NME8"/>
<proteinExistence type="predicted"/>
<protein>
    <submittedName>
        <fullName evidence="2">Uncharacterized protein</fullName>
    </submittedName>
</protein>